<accession>A0ACC1K8Y7</accession>
<gene>
    <name evidence="1" type="ORF">IWQ57_000247</name>
</gene>
<keyword evidence="2" id="KW-1185">Reference proteome</keyword>
<reference evidence="1" key="1">
    <citation type="submission" date="2022-07" db="EMBL/GenBank/DDBJ databases">
        <title>Phylogenomic reconstructions and comparative analyses of Kickxellomycotina fungi.</title>
        <authorList>
            <person name="Reynolds N.K."/>
            <person name="Stajich J.E."/>
            <person name="Barry K."/>
            <person name="Grigoriev I.V."/>
            <person name="Crous P."/>
            <person name="Smith M.E."/>
        </authorList>
    </citation>
    <scope>NUCLEOTIDE SEQUENCE</scope>
    <source>
        <strain evidence="1">CBS 109366</strain>
    </source>
</reference>
<sequence>MTAHSAPGSSCQPRRVRAEDTPAHGAHRSAIVAPFLTNANYRIILPAAESGSGATSADRSSHSPGPLPTSLPSWVSPSSQSKTYFPASSPIVGGAVIGSSTFGADTPPARSAANDMANGAASDSDGDVDMGTDDVQELRIEHDRLPYEIHAWSNHSANFLPHNILVDRPHDQASRWSTNTNNHRQFITLRLERPALVRSIKFGKYHKNHVCNLKEFKVFGGMTEDEMVELLYSGLRNDSEAEIITLQQKLHGYYIPCQFIKIQPLLAYDQKFNFSIWHVELRGTMDPYIVGRLASDFSRFKEREATRLCLKFLRDCDYTGPMEALAQHTGLRLEAPILASIREALVVDGDYDRAERLLRQAERSGMLSECAAKIPYAAAWDRLESPAYTTPPARGGHQMCVDEQGRTAYLYGGWDGSNNLDDLWTLSLDTGKWKCLSMCTRNQGGPGPRSCHAMCFDSVHKCVYVMGTYIDHDYRGNTGLENDLYCYDTLRDEWLVLSENTEVMNGPKLVFNTQMVFDPARCRIYVYGGKVVLPNASDSTIVYCGLYCFDLRRHRWTRLKPDLHILEQEQHVRGRYYHSLLIDPQQQQLYIIASRRDITAPSDVIVYDIATDTFYEKMPDLNAATATRQLMTQERYLAELHQLQPHSQHSACSQCPCLQPDSRPHHPLHTHLLQDGRTVRATLDVERQEIYVLASVQADVHTAQPGSSRPAMLGARSGRGSRAGPREPDGGCLPFVCSLYTQSSGAGLHAYSSLMDSGLRYEPDRAAVSGGGSAPGGCRQHPDGGEQRDGPAQPEHILMVILCYHIPTETWTEVYNSAQGPRAPATLGAESTGRAARPTAPPPRFAQDWVFDRATNRHVMFGGNPNLPSDKSARYSDTWEMALARPGSQDMLRRALYLVRRRRFLDMCVGAVPPVACPPKPAGDMVLDTGRAADECSASAIPSPNSTIVAAGALSRPPSPPVDGCPSRHSAQRRPAAAMAPEPASSRASTPKPCPATVVQAAAAALPAVAPRSNTAQALAYLQRSVAPLVDSTELSEYQSFHALSTALFQIASGQGAGPSPGELRKARAAVFESLLVYFAEGQQQPRLHLDSLSATLFK</sequence>
<dbReference type="Proteomes" id="UP001140234">
    <property type="component" value="Unassembled WGS sequence"/>
</dbReference>
<proteinExistence type="predicted"/>
<comment type="caution">
    <text evidence="1">The sequence shown here is derived from an EMBL/GenBank/DDBJ whole genome shotgun (WGS) entry which is preliminary data.</text>
</comment>
<evidence type="ECO:0000313" key="2">
    <source>
        <dbReference type="Proteomes" id="UP001140234"/>
    </source>
</evidence>
<protein>
    <submittedName>
        <fullName evidence="1">Uncharacterized protein</fullName>
    </submittedName>
</protein>
<organism evidence="1 2">
    <name type="scientific">Coemansia nantahalensis</name>
    <dbReference type="NCBI Taxonomy" id="2789366"/>
    <lineage>
        <taxon>Eukaryota</taxon>
        <taxon>Fungi</taxon>
        <taxon>Fungi incertae sedis</taxon>
        <taxon>Zoopagomycota</taxon>
        <taxon>Kickxellomycotina</taxon>
        <taxon>Kickxellomycetes</taxon>
        <taxon>Kickxellales</taxon>
        <taxon>Kickxellaceae</taxon>
        <taxon>Coemansia</taxon>
    </lineage>
</organism>
<evidence type="ECO:0000313" key="1">
    <source>
        <dbReference type="EMBL" id="KAJ2775746.1"/>
    </source>
</evidence>
<name>A0ACC1K8Y7_9FUNG</name>
<dbReference type="EMBL" id="JANBUJ010000003">
    <property type="protein sequence ID" value="KAJ2775746.1"/>
    <property type="molecule type" value="Genomic_DNA"/>
</dbReference>